<keyword evidence="3" id="KW-1185">Reference proteome</keyword>
<dbReference type="SUPFAM" id="SSF53448">
    <property type="entry name" value="Nucleotide-diphospho-sugar transferases"/>
    <property type="match status" value="1"/>
</dbReference>
<dbReference type="RefSeq" id="WP_189047602.1">
    <property type="nucleotide sequence ID" value="NZ_BMJQ01000008.1"/>
</dbReference>
<comment type="caution">
    <text evidence="2">The sequence shown here is derived from an EMBL/GenBank/DDBJ whole genome shotgun (WGS) entry which is preliminary data.</text>
</comment>
<dbReference type="CDD" id="cd06915">
    <property type="entry name" value="NTP_transferase_WcbM_like"/>
    <property type="match status" value="1"/>
</dbReference>
<dbReference type="AlphaFoldDB" id="A0A8J2YW84"/>
<gene>
    <name evidence="2" type="primary">hddC</name>
    <name evidence="2" type="ORF">GCM10011611_32470</name>
</gene>
<evidence type="ECO:0000313" key="2">
    <source>
        <dbReference type="EMBL" id="GGF23887.1"/>
    </source>
</evidence>
<dbReference type="Pfam" id="PF00483">
    <property type="entry name" value="NTP_transferase"/>
    <property type="match status" value="1"/>
</dbReference>
<dbReference type="PANTHER" id="PTHR22572">
    <property type="entry name" value="SUGAR-1-PHOSPHATE GUANYL TRANSFERASE"/>
    <property type="match status" value="1"/>
</dbReference>
<name>A0A8J2YW84_9PROT</name>
<protein>
    <submittedName>
        <fullName evidence="2">D-glycero-D-manno-heptose 1-phosphate guanosyltransferase</fullName>
    </submittedName>
</protein>
<proteinExistence type="predicted"/>
<dbReference type="InterPro" id="IPR005835">
    <property type="entry name" value="NTP_transferase_dom"/>
</dbReference>
<feature type="domain" description="Nucleotidyl transferase" evidence="1">
    <location>
        <begin position="9"/>
        <end position="232"/>
    </location>
</feature>
<organism evidence="2 3">
    <name type="scientific">Aliidongia dinghuensis</name>
    <dbReference type="NCBI Taxonomy" id="1867774"/>
    <lineage>
        <taxon>Bacteria</taxon>
        <taxon>Pseudomonadati</taxon>
        <taxon>Pseudomonadota</taxon>
        <taxon>Alphaproteobacteria</taxon>
        <taxon>Rhodospirillales</taxon>
        <taxon>Dongiaceae</taxon>
        <taxon>Aliidongia</taxon>
    </lineage>
</organism>
<reference evidence="2" key="2">
    <citation type="submission" date="2020-09" db="EMBL/GenBank/DDBJ databases">
        <authorList>
            <person name="Sun Q."/>
            <person name="Zhou Y."/>
        </authorList>
    </citation>
    <scope>NUCLEOTIDE SEQUENCE</scope>
    <source>
        <strain evidence="2">CGMCC 1.15725</strain>
    </source>
</reference>
<dbReference type="Proteomes" id="UP000646365">
    <property type="component" value="Unassembled WGS sequence"/>
</dbReference>
<dbReference type="Gene3D" id="3.90.550.10">
    <property type="entry name" value="Spore Coat Polysaccharide Biosynthesis Protein SpsA, Chain A"/>
    <property type="match status" value="1"/>
</dbReference>
<evidence type="ECO:0000259" key="1">
    <source>
        <dbReference type="Pfam" id="PF00483"/>
    </source>
</evidence>
<dbReference type="InterPro" id="IPR029044">
    <property type="entry name" value="Nucleotide-diphossugar_trans"/>
</dbReference>
<dbReference type="EMBL" id="BMJQ01000008">
    <property type="protein sequence ID" value="GGF23887.1"/>
    <property type="molecule type" value="Genomic_DNA"/>
</dbReference>
<accession>A0A8J2YW84</accession>
<reference evidence="2" key="1">
    <citation type="journal article" date="2014" name="Int. J. Syst. Evol. Microbiol.">
        <title>Complete genome sequence of Corynebacterium casei LMG S-19264T (=DSM 44701T), isolated from a smear-ripened cheese.</title>
        <authorList>
            <consortium name="US DOE Joint Genome Institute (JGI-PGF)"/>
            <person name="Walter F."/>
            <person name="Albersmeier A."/>
            <person name="Kalinowski J."/>
            <person name="Ruckert C."/>
        </authorList>
    </citation>
    <scope>NUCLEOTIDE SEQUENCE</scope>
    <source>
        <strain evidence="2">CGMCC 1.15725</strain>
    </source>
</reference>
<evidence type="ECO:0000313" key="3">
    <source>
        <dbReference type="Proteomes" id="UP000646365"/>
    </source>
</evidence>
<dbReference type="InterPro" id="IPR050486">
    <property type="entry name" value="Mannose-1P_guanyltransferase"/>
</dbReference>
<sequence>MKSELVDCIVLAGGKGTRLASVLSAVPKPLAPVAGRPFLDYVLDRLAASGVIGSAVLALGHLADQIVDHYSRCAPPLPVRMTVESEPLGTGGALRHALPLVTTDTLFATNGDSIVSIDWQTLLDHHRRTGAGATLALVSIADAARFGSVRLDGDRVVEFIEKKPGKGLINAGIYVLSRDLLATIAPGPCSFERDILPHWVERGLVTGVAVSEELLDIGLPETYADASRFLARQGNLSDEWKV</sequence>